<reference evidence="2" key="1">
    <citation type="journal article" date="2019" name="Int. J. Syst. Evol. Microbiol.">
        <title>The Global Catalogue of Microorganisms (GCM) 10K type strain sequencing project: providing services to taxonomists for standard genome sequencing and annotation.</title>
        <authorList>
            <consortium name="The Broad Institute Genomics Platform"/>
            <consortium name="The Broad Institute Genome Sequencing Center for Infectious Disease"/>
            <person name="Wu L."/>
            <person name="Ma J."/>
        </authorList>
    </citation>
    <scope>NUCLEOTIDE SEQUENCE [LARGE SCALE GENOMIC DNA]</scope>
    <source>
        <strain evidence="2">JCM 16898</strain>
    </source>
</reference>
<protein>
    <submittedName>
        <fullName evidence="1">Uncharacterized protein</fullName>
    </submittedName>
</protein>
<comment type="caution">
    <text evidence="1">The sequence shown here is derived from an EMBL/GenBank/DDBJ whole genome shotgun (WGS) entry which is preliminary data.</text>
</comment>
<dbReference type="Proteomes" id="UP001500689">
    <property type="component" value="Unassembled WGS sequence"/>
</dbReference>
<evidence type="ECO:0000313" key="2">
    <source>
        <dbReference type="Proteomes" id="UP001500689"/>
    </source>
</evidence>
<name>A0ABP6Y1T5_9PSEU</name>
<keyword evidence="2" id="KW-1185">Reference proteome</keyword>
<accession>A0ABP6Y1T5</accession>
<organism evidence="1 2">
    <name type="scientific">Amycolatopsis ultiminotia</name>
    <dbReference type="NCBI Taxonomy" id="543629"/>
    <lineage>
        <taxon>Bacteria</taxon>
        <taxon>Bacillati</taxon>
        <taxon>Actinomycetota</taxon>
        <taxon>Actinomycetes</taxon>
        <taxon>Pseudonocardiales</taxon>
        <taxon>Pseudonocardiaceae</taxon>
        <taxon>Amycolatopsis</taxon>
    </lineage>
</organism>
<proteinExistence type="predicted"/>
<sequence>MVAVLVEVVDVQARPRGVELRPHFPGEHPVPQLLGGKHFIVAVRDEKGIPRCVLGEVGTRLISADEEL</sequence>
<gene>
    <name evidence="1" type="ORF">GCM10022222_70760</name>
</gene>
<dbReference type="EMBL" id="BAAAZN010000020">
    <property type="protein sequence ID" value="GAA3575900.1"/>
    <property type="molecule type" value="Genomic_DNA"/>
</dbReference>
<evidence type="ECO:0000313" key="1">
    <source>
        <dbReference type="EMBL" id="GAA3575900.1"/>
    </source>
</evidence>